<evidence type="ECO:0000256" key="10">
    <source>
        <dbReference type="ARBA" id="ARBA00023180"/>
    </source>
</evidence>
<evidence type="ECO:0000256" key="6">
    <source>
        <dbReference type="ARBA" id="ARBA00022729"/>
    </source>
</evidence>
<evidence type="ECO:0000256" key="2">
    <source>
        <dbReference type="ARBA" id="ARBA00011079"/>
    </source>
</evidence>
<accession>A0A8J2JZP3</accession>
<comment type="subunit">
    <text evidence="3">Homodimer.</text>
</comment>
<dbReference type="PANTHER" id="PTHR11010:SF38">
    <property type="entry name" value="LYSOSOMAL PRO-X CARBOXYPEPTIDASE"/>
    <property type="match status" value="1"/>
</dbReference>
<keyword evidence="5" id="KW-0645">Protease</keyword>
<proteinExistence type="inferred from homology"/>
<evidence type="ECO:0000256" key="14">
    <source>
        <dbReference type="ARBA" id="ARBA00066456"/>
    </source>
</evidence>
<evidence type="ECO:0000256" key="4">
    <source>
        <dbReference type="ARBA" id="ARBA00022645"/>
    </source>
</evidence>
<dbReference type="Pfam" id="PF05577">
    <property type="entry name" value="Peptidase_S28"/>
    <property type="match status" value="1"/>
</dbReference>
<keyword evidence="4" id="KW-0121">Carboxypeptidase</keyword>
<protein>
    <recommendedName>
        <fullName evidence="15">Lysosomal Pro-X carboxypeptidase</fullName>
        <ecNumber evidence="14">3.4.16.2</ecNumber>
    </recommendedName>
    <alternativeName>
        <fullName evidence="17">Proline carboxypeptidase</fullName>
    </alternativeName>
    <alternativeName>
        <fullName evidence="16">Prolylcarboxypeptidase</fullName>
    </alternativeName>
</protein>
<comment type="caution">
    <text evidence="18">The sequence shown here is derived from an EMBL/GenBank/DDBJ whole genome shotgun (WGS) entry which is preliminary data.</text>
</comment>
<evidence type="ECO:0000256" key="8">
    <source>
        <dbReference type="ARBA" id="ARBA00023145"/>
    </source>
</evidence>
<dbReference type="FunFam" id="1.20.120.980:FF:000002">
    <property type="entry name" value="lysosomal Pro-X carboxypeptidase"/>
    <property type="match status" value="1"/>
</dbReference>
<evidence type="ECO:0000313" key="19">
    <source>
        <dbReference type="Proteomes" id="UP000708208"/>
    </source>
</evidence>
<reference evidence="18" key="1">
    <citation type="submission" date="2021-06" db="EMBL/GenBank/DDBJ databases">
        <authorList>
            <person name="Hodson N. C."/>
            <person name="Mongue J. A."/>
            <person name="Jaron S. K."/>
        </authorList>
    </citation>
    <scope>NUCLEOTIDE SEQUENCE</scope>
</reference>
<evidence type="ECO:0000256" key="16">
    <source>
        <dbReference type="ARBA" id="ARBA00076475"/>
    </source>
</evidence>
<keyword evidence="9" id="KW-1015">Disulfide bond</keyword>
<dbReference type="PANTHER" id="PTHR11010">
    <property type="entry name" value="PROTEASE S28 PRO-X CARBOXYPEPTIDASE-RELATED"/>
    <property type="match status" value="1"/>
</dbReference>
<keyword evidence="8" id="KW-0865">Zymogen</keyword>
<name>A0A8J2JZP3_9HEXA</name>
<dbReference type="GO" id="GO:0004185">
    <property type="term" value="F:serine-type carboxypeptidase activity"/>
    <property type="evidence" value="ECO:0007669"/>
    <property type="project" value="UniProtKB-EC"/>
</dbReference>
<comment type="subcellular location">
    <subcellularLocation>
        <location evidence="1">Lysosome</location>
    </subcellularLocation>
</comment>
<evidence type="ECO:0000313" key="18">
    <source>
        <dbReference type="EMBL" id="CAG7717024.1"/>
    </source>
</evidence>
<dbReference type="GO" id="GO:0006508">
    <property type="term" value="P:proteolysis"/>
    <property type="evidence" value="ECO:0007669"/>
    <property type="project" value="UniProtKB-KW"/>
</dbReference>
<comment type="function">
    <text evidence="13">Cleaves C-terminal amino acids linked to proline in peptides such as angiotensin II, III and des-Arg9-bradykinin. This cleavage occurs at acidic pH, but enzymatic activity is retained with some substrates at neutral pH.</text>
</comment>
<dbReference type="Proteomes" id="UP000708208">
    <property type="component" value="Unassembled WGS sequence"/>
</dbReference>
<dbReference type="EMBL" id="CAJVCH010042812">
    <property type="protein sequence ID" value="CAG7717024.1"/>
    <property type="molecule type" value="Genomic_DNA"/>
</dbReference>
<evidence type="ECO:0000256" key="3">
    <source>
        <dbReference type="ARBA" id="ARBA00011738"/>
    </source>
</evidence>
<dbReference type="AlphaFoldDB" id="A0A8J2JZP3"/>
<keyword evidence="7" id="KW-0378">Hydrolase</keyword>
<evidence type="ECO:0000256" key="1">
    <source>
        <dbReference type="ARBA" id="ARBA00004371"/>
    </source>
</evidence>
<dbReference type="GO" id="GO:0008239">
    <property type="term" value="F:dipeptidyl-peptidase activity"/>
    <property type="evidence" value="ECO:0007669"/>
    <property type="project" value="TreeGrafter"/>
</dbReference>
<evidence type="ECO:0000256" key="12">
    <source>
        <dbReference type="ARBA" id="ARBA00052013"/>
    </source>
</evidence>
<dbReference type="GO" id="GO:0005764">
    <property type="term" value="C:lysosome"/>
    <property type="evidence" value="ECO:0007669"/>
    <property type="project" value="UniProtKB-SubCell"/>
</dbReference>
<keyword evidence="10" id="KW-0325">Glycoprotein</keyword>
<gene>
    <name evidence="18" type="ORF">AFUS01_LOCUS6502</name>
</gene>
<sequence length="513" mass="58136">MEGFGKFGFRVFRKSPIFHPVILILTGFVFSSAAEYSFNVDYFEMPVDHFSFSTNKTFKMRYLYNDTYWNKSANGPIFFYTGNEGDIKWFAQNTGFMWDIAPEFQALLLFAEHRYYGDSLPFGNDSFKSPEKTGYLTSEQALADYAEFLQWFRYHRGGPDSPIIAFGGSYGGMLTAWMRIKYPHVIQGGIAASAPIWQYQGITPCNTFSRIVTQDFMNVSSECGKSIRVSWKHLNTLGQSDGGRQWLTTNWKLCQSLNNQSDLQMLKDWLYNVYGNLAMVDYPYAASFLEPLPAYPIKAVCEKLFDSKLPDKQLLRALFKGLNVYFNYTGSAKCLDYGQQATQSLGDLGWDYQACTEQVMPMCNDGVSDIFEPIPWNETGFAESCQQKWKVQPRPYMAEIMYGGKHIQASSNIVFSNGLLDPWSGGGVLESLSDSLISVIIPEGAHHLDLRGSNVNDPPSVIKAREVEKSEIRKWIAQFEKQRSHGAINTKIVSMTKPPTTVDTTTDNEVKKN</sequence>
<evidence type="ECO:0000256" key="13">
    <source>
        <dbReference type="ARBA" id="ARBA00059701"/>
    </source>
</evidence>
<evidence type="ECO:0000256" key="15">
    <source>
        <dbReference type="ARBA" id="ARBA00073691"/>
    </source>
</evidence>
<comment type="similarity">
    <text evidence="2">Belongs to the peptidase S28 family.</text>
</comment>
<evidence type="ECO:0000256" key="7">
    <source>
        <dbReference type="ARBA" id="ARBA00022801"/>
    </source>
</evidence>
<keyword evidence="11" id="KW-0458">Lysosome</keyword>
<evidence type="ECO:0000256" key="11">
    <source>
        <dbReference type="ARBA" id="ARBA00023228"/>
    </source>
</evidence>
<evidence type="ECO:0000256" key="17">
    <source>
        <dbReference type="ARBA" id="ARBA00076608"/>
    </source>
</evidence>
<dbReference type="EC" id="3.4.16.2" evidence="14"/>
<comment type="catalytic activity">
    <reaction evidence="12">
        <text>Cleavage of a -Pro-|-Xaa bond to release a C-terminal amino acid.</text>
        <dbReference type="EC" id="3.4.16.2"/>
    </reaction>
</comment>
<keyword evidence="19" id="KW-1185">Reference proteome</keyword>
<evidence type="ECO:0000256" key="9">
    <source>
        <dbReference type="ARBA" id="ARBA00023157"/>
    </source>
</evidence>
<dbReference type="InterPro" id="IPR008758">
    <property type="entry name" value="Peptidase_S28"/>
</dbReference>
<keyword evidence="6" id="KW-0732">Signal</keyword>
<dbReference type="OrthoDB" id="2130629at2759"/>
<organism evidence="18 19">
    <name type="scientific">Allacma fusca</name>
    <dbReference type="NCBI Taxonomy" id="39272"/>
    <lineage>
        <taxon>Eukaryota</taxon>
        <taxon>Metazoa</taxon>
        <taxon>Ecdysozoa</taxon>
        <taxon>Arthropoda</taxon>
        <taxon>Hexapoda</taxon>
        <taxon>Collembola</taxon>
        <taxon>Symphypleona</taxon>
        <taxon>Sminthuridae</taxon>
        <taxon>Allacma</taxon>
    </lineage>
</organism>
<evidence type="ECO:0000256" key="5">
    <source>
        <dbReference type="ARBA" id="ARBA00022670"/>
    </source>
</evidence>